<keyword evidence="3" id="KW-1185">Reference proteome</keyword>
<organism evidence="2 3">
    <name type="scientific">Algoriphagus jejuensis</name>
    <dbReference type="NCBI Taxonomy" id="419934"/>
    <lineage>
        <taxon>Bacteria</taxon>
        <taxon>Pseudomonadati</taxon>
        <taxon>Bacteroidota</taxon>
        <taxon>Cytophagia</taxon>
        <taxon>Cytophagales</taxon>
        <taxon>Cyclobacteriaceae</taxon>
        <taxon>Algoriphagus</taxon>
    </lineage>
</organism>
<dbReference type="Proteomes" id="UP001500469">
    <property type="component" value="Unassembled WGS sequence"/>
</dbReference>
<proteinExistence type="predicted"/>
<feature type="region of interest" description="Disordered" evidence="1">
    <location>
        <begin position="1"/>
        <end position="35"/>
    </location>
</feature>
<name>A0ABP3YCG5_9BACT</name>
<sequence>MPGVELDHPGGPKGEAEEDGNQVGEDTIHGSRSNMDMVQIRSIQVGENSRLEPKKSWANPELRLL</sequence>
<gene>
    <name evidence="2" type="ORF">GCM10009119_21230</name>
</gene>
<dbReference type="EMBL" id="BAAAFI010000009">
    <property type="protein sequence ID" value="GAA0879155.1"/>
    <property type="molecule type" value="Genomic_DNA"/>
</dbReference>
<accession>A0ABP3YCG5</accession>
<protein>
    <submittedName>
        <fullName evidence="2">Uncharacterized protein</fullName>
    </submittedName>
</protein>
<evidence type="ECO:0000313" key="3">
    <source>
        <dbReference type="Proteomes" id="UP001500469"/>
    </source>
</evidence>
<evidence type="ECO:0000256" key="1">
    <source>
        <dbReference type="SAM" id="MobiDB-lite"/>
    </source>
</evidence>
<reference evidence="3" key="1">
    <citation type="journal article" date="2019" name="Int. J. Syst. Evol. Microbiol.">
        <title>The Global Catalogue of Microorganisms (GCM) 10K type strain sequencing project: providing services to taxonomists for standard genome sequencing and annotation.</title>
        <authorList>
            <consortium name="The Broad Institute Genomics Platform"/>
            <consortium name="The Broad Institute Genome Sequencing Center for Infectious Disease"/>
            <person name="Wu L."/>
            <person name="Ma J."/>
        </authorList>
    </citation>
    <scope>NUCLEOTIDE SEQUENCE [LARGE SCALE GENOMIC DNA]</scope>
    <source>
        <strain evidence="3">JCM 16112</strain>
    </source>
</reference>
<evidence type="ECO:0000313" key="2">
    <source>
        <dbReference type="EMBL" id="GAA0879155.1"/>
    </source>
</evidence>
<feature type="compositionally biased region" description="Basic and acidic residues" evidence="1">
    <location>
        <begin position="1"/>
        <end position="10"/>
    </location>
</feature>
<comment type="caution">
    <text evidence="2">The sequence shown here is derived from an EMBL/GenBank/DDBJ whole genome shotgun (WGS) entry which is preliminary data.</text>
</comment>